<evidence type="ECO:0000313" key="4">
    <source>
        <dbReference type="Proteomes" id="UP000199556"/>
    </source>
</evidence>
<reference evidence="3 4" key="1">
    <citation type="submission" date="2016-10" db="EMBL/GenBank/DDBJ databases">
        <authorList>
            <person name="de Groot N.N."/>
        </authorList>
    </citation>
    <scope>NUCLEOTIDE SEQUENCE [LARGE SCALE GENOMIC DNA]</scope>
    <source>
        <strain evidence="3 4">DSM 4180</strain>
    </source>
</reference>
<feature type="region of interest" description="Disordered" evidence="1">
    <location>
        <begin position="1"/>
        <end position="30"/>
    </location>
</feature>
<organism evidence="3 4">
    <name type="scientific">Ectothiorhodospira mobilis</name>
    <dbReference type="NCBI Taxonomy" id="195064"/>
    <lineage>
        <taxon>Bacteria</taxon>
        <taxon>Pseudomonadati</taxon>
        <taxon>Pseudomonadota</taxon>
        <taxon>Gammaproteobacteria</taxon>
        <taxon>Chromatiales</taxon>
        <taxon>Ectothiorhodospiraceae</taxon>
        <taxon>Ectothiorhodospira</taxon>
    </lineage>
</organism>
<evidence type="ECO:0000256" key="1">
    <source>
        <dbReference type="SAM" id="MobiDB-lite"/>
    </source>
</evidence>
<feature type="domain" description="PilZ" evidence="2">
    <location>
        <begin position="8"/>
        <end position="95"/>
    </location>
</feature>
<dbReference type="Proteomes" id="UP000199556">
    <property type="component" value="Unassembled WGS sequence"/>
</dbReference>
<dbReference type="SUPFAM" id="SSF141371">
    <property type="entry name" value="PilZ domain-like"/>
    <property type="match status" value="1"/>
</dbReference>
<dbReference type="Gene3D" id="2.40.10.220">
    <property type="entry name" value="predicted glycosyltransferase like domains"/>
    <property type="match status" value="1"/>
</dbReference>
<dbReference type="Pfam" id="PF07238">
    <property type="entry name" value="PilZ"/>
    <property type="match status" value="1"/>
</dbReference>
<dbReference type="STRING" id="195064.SAMN05421721_102154"/>
<dbReference type="InterPro" id="IPR009875">
    <property type="entry name" value="PilZ_domain"/>
</dbReference>
<protein>
    <submittedName>
        <fullName evidence="3">PilZ domain-containing protein</fullName>
    </submittedName>
</protein>
<evidence type="ECO:0000313" key="3">
    <source>
        <dbReference type="EMBL" id="SFM30107.1"/>
    </source>
</evidence>
<evidence type="ECO:0000259" key="2">
    <source>
        <dbReference type="Pfam" id="PF07238"/>
    </source>
</evidence>
<proteinExistence type="predicted"/>
<dbReference type="AlphaFoldDB" id="A0A1I4PQR0"/>
<gene>
    <name evidence="3" type="ORF">SAMN05421721_102154</name>
</gene>
<name>A0A1I4PQR0_ECTMO</name>
<dbReference type="GO" id="GO:0035438">
    <property type="term" value="F:cyclic-di-GMP binding"/>
    <property type="evidence" value="ECO:0007669"/>
    <property type="project" value="InterPro"/>
</dbReference>
<sequence>MTMGMDDEKRDFQRLQVDHPVRVTETDGGRTHEALGRDLSATGVSFVMASPLPVGATISVAIEPSSTMLSPFHADAQVLRVEPEDGGYRVAARILGVRR</sequence>
<dbReference type="EMBL" id="FOUO01000002">
    <property type="protein sequence ID" value="SFM30107.1"/>
    <property type="molecule type" value="Genomic_DNA"/>
</dbReference>
<keyword evidence="4" id="KW-1185">Reference proteome</keyword>
<accession>A0A1I4PQR0</accession>